<evidence type="ECO:0000256" key="2">
    <source>
        <dbReference type="ARBA" id="ARBA00022556"/>
    </source>
</evidence>
<accession>A0ABT1S9T2</accession>
<evidence type="ECO:0000256" key="4">
    <source>
        <dbReference type="ARBA" id="ARBA00023098"/>
    </source>
</evidence>
<dbReference type="PANTHER" id="PTHR43378">
    <property type="entry name" value="UDP-3-O-ACYLGLUCOSAMINE N-ACYLTRANSFERASE"/>
    <property type="match status" value="1"/>
</dbReference>
<dbReference type="EMBL" id="JANGAC010000005">
    <property type="protein sequence ID" value="MCQ4923221.1"/>
    <property type="molecule type" value="Genomic_DNA"/>
</dbReference>
<evidence type="ECO:0008006" key="8">
    <source>
        <dbReference type="Google" id="ProtNLM"/>
    </source>
</evidence>
<organism evidence="6 7">
    <name type="scientific">Tissierella carlieri</name>
    <dbReference type="NCBI Taxonomy" id="689904"/>
    <lineage>
        <taxon>Bacteria</taxon>
        <taxon>Bacillati</taxon>
        <taxon>Bacillota</taxon>
        <taxon>Tissierellia</taxon>
        <taxon>Tissierellales</taxon>
        <taxon>Tissierellaceae</taxon>
        <taxon>Tissierella</taxon>
    </lineage>
</organism>
<name>A0ABT1S9T2_9FIRM</name>
<dbReference type="InterPro" id="IPR011004">
    <property type="entry name" value="Trimer_LpxA-like_sf"/>
</dbReference>
<dbReference type="SUPFAM" id="SSF51161">
    <property type="entry name" value="Trimeric LpxA-like enzymes"/>
    <property type="match status" value="1"/>
</dbReference>
<dbReference type="RefSeq" id="WP_256311252.1">
    <property type="nucleotide sequence ID" value="NZ_JANGAC010000005.1"/>
</dbReference>
<keyword evidence="5" id="KW-0012">Acyltransferase</keyword>
<proteinExistence type="predicted"/>
<dbReference type="InterPro" id="IPR007691">
    <property type="entry name" value="LpxD"/>
</dbReference>
<evidence type="ECO:0000313" key="7">
    <source>
        <dbReference type="Proteomes" id="UP001524478"/>
    </source>
</evidence>
<gene>
    <name evidence="6" type="ORF">NE686_09010</name>
</gene>
<dbReference type="PANTHER" id="PTHR43378:SF2">
    <property type="entry name" value="UDP-3-O-ACYLGLUCOSAMINE N-ACYLTRANSFERASE 1, MITOCHONDRIAL-RELATED"/>
    <property type="match status" value="1"/>
</dbReference>
<keyword evidence="1" id="KW-0444">Lipid biosynthesis</keyword>
<dbReference type="Pfam" id="PF00132">
    <property type="entry name" value="Hexapep"/>
    <property type="match status" value="2"/>
</dbReference>
<keyword evidence="7" id="KW-1185">Reference proteome</keyword>
<sequence length="304" mass="33820">MVRKFEFNSILLKTITEYTKYVFYDTTIYSVSTINNPKDKTLIFANILENYDVERLKQIKNSIIILNEKDLDIKIEENYLLYVKSPRKEYAKILRFILDNQNYKKINYIFENGFYIGENVEIGRNTVIEPLCMIDNNVKIGSNSIIKSGSKIRSNVLIGNNCIIKENSVIGSDGFGVERDDDGTTYKIPHLGGVKIGNNVEVGALSVIAQGSIEPTVIEDYVKIDDCSFIAHNTKIGKGTFIIANSEISGSVEIGKNCWISPNACIKDGIKVGDNSIIGLGAVVLNDVEENSVIVGNPGRCLKK</sequence>
<evidence type="ECO:0000256" key="3">
    <source>
        <dbReference type="ARBA" id="ARBA00022679"/>
    </source>
</evidence>
<keyword evidence="3" id="KW-0808">Transferase</keyword>
<comment type="caution">
    <text evidence="6">The sequence shown here is derived from an EMBL/GenBank/DDBJ whole genome shotgun (WGS) entry which is preliminary data.</text>
</comment>
<dbReference type="Proteomes" id="UP001524478">
    <property type="component" value="Unassembled WGS sequence"/>
</dbReference>
<dbReference type="CDD" id="cd03352">
    <property type="entry name" value="LbH_LpxD"/>
    <property type="match status" value="1"/>
</dbReference>
<evidence type="ECO:0000256" key="5">
    <source>
        <dbReference type="ARBA" id="ARBA00023315"/>
    </source>
</evidence>
<keyword evidence="2" id="KW-0441">Lipid A biosynthesis</keyword>
<reference evidence="6 7" key="1">
    <citation type="submission" date="2022-06" db="EMBL/GenBank/DDBJ databases">
        <title>Isolation of gut microbiota from human fecal samples.</title>
        <authorList>
            <person name="Pamer E.G."/>
            <person name="Barat B."/>
            <person name="Waligurski E."/>
            <person name="Medina S."/>
            <person name="Paddock L."/>
            <person name="Mostad J."/>
        </authorList>
    </citation>
    <scope>NUCLEOTIDE SEQUENCE [LARGE SCALE GENOMIC DNA]</scope>
    <source>
        <strain evidence="6 7">DFI.7.95</strain>
    </source>
</reference>
<evidence type="ECO:0000256" key="1">
    <source>
        <dbReference type="ARBA" id="ARBA00022516"/>
    </source>
</evidence>
<keyword evidence="4" id="KW-0443">Lipid metabolism</keyword>
<dbReference type="Gene3D" id="2.160.10.10">
    <property type="entry name" value="Hexapeptide repeat proteins"/>
    <property type="match status" value="1"/>
</dbReference>
<dbReference type="InterPro" id="IPR001451">
    <property type="entry name" value="Hexapep"/>
</dbReference>
<protein>
    <recommendedName>
        <fullName evidence="8">UDP-3-O-[3-hydroxymyristoyl] glucosamine N-acyltransferase</fullName>
    </recommendedName>
</protein>
<evidence type="ECO:0000313" key="6">
    <source>
        <dbReference type="EMBL" id="MCQ4923221.1"/>
    </source>
</evidence>